<feature type="signal peptide" evidence="2">
    <location>
        <begin position="1"/>
        <end position="25"/>
    </location>
</feature>
<proteinExistence type="predicted"/>
<evidence type="ECO:0000256" key="2">
    <source>
        <dbReference type="SAM" id="SignalP"/>
    </source>
</evidence>
<feature type="compositionally biased region" description="Polar residues" evidence="1">
    <location>
        <begin position="125"/>
        <end position="137"/>
    </location>
</feature>
<dbReference type="RefSeq" id="WP_137267817.1">
    <property type="nucleotide sequence ID" value="NZ_SZUA01000003.1"/>
</dbReference>
<protein>
    <recommendedName>
        <fullName evidence="5">Protein activator of alkane oxidation PraB</fullName>
    </recommendedName>
</protein>
<dbReference type="Proteomes" id="UP000308707">
    <property type="component" value="Unassembled WGS sequence"/>
</dbReference>
<organism evidence="3 4">
    <name type="scientific">Luteimonas gilva</name>
    <dbReference type="NCBI Taxonomy" id="2572684"/>
    <lineage>
        <taxon>Bacteria</taxon>
        <taxon>Pseudomonadati</taxon>
        <taxon>Pseudomonadota</taxon>
        <taxon>Gammaproteobacteria</taxon>
        <taxon>Lysobacterales</taxon>
        <taxon>Lysobacteraceae</taxon>
        <taxon>Luteimonas</taxon>
    </lineage>
</organism>
<evidence type="ECO:0008006" key="5">
    <source>
        <dbReference type="Google" id="ProtNLM"/>
    </source>
</evidence>
<evidence type="ECO:0000256" key="1">
    <source>
        <dbReference type="SAM" id="MobiDB-lite"/>
    </source>
</evidence>
<evidence type="ECO:0000313" key="4">
    <source>
        <dbReference type="Proteomes" id="UP000308707"/>
    </source>
</evidence>
<dbReference type="AlphaFoldDB" id="A0A4U5JK43"/>
<dbReference type="EMBL" id="SZUA01000003">
    <property type="protein sequence ID" value="TKR29415.1"/>
    <property type="molecule type" value="Genomic_DNA"/>
</dbReference>
<reference evidence="3 4" key="1">
    <citation type="submission" date="2019-04" db="EMBL/GenBank/DDBJ databases">
        <title>Reference strain of H23.</title>
        <authorList>
            <person name="Luo X."/>
        </authorList>
    </citation>
    <scope>NUCLEOTIDE SEQUENCE [LARGE SCALE GENOMIC DNA]</scope>
    <source>
        <strain evidence="3 4">H23</strain>
    </source>
</reference>
<keyword evidence="4" id="KW-1185">Reference proteome</keyword>
<accession>A0A4U5JK43</accession>
<feature type="chain" id="PRO_5020883553" description="Protein activator of alkane oxidation PraB" evidence="2">
    <location>
        <begin position="26"/>
        <end position="184"/>
    </location>
</feature>
<comment type="caution">
    <text evidence="3">The sequence shown here is derived from an EMBL/GenBank/DDBJ whole genome shotgun (WGS) entry which is preliminary data.</text>
</comment>
<evidence type="ECO:0000313" key="3">
    <source>
        <dbReference type="EMBL" id="TKR29415.1"/>
    </source>
</evidence>
<name>A0A4U5JK43_9GAMM</name>
<sequence>MLKLKSAALAAMIVAGSFAASSAFASGLEIWNGSAWVRNGTVVISGPTTATYLGNTVPCTSAFTLTLTSGAAQVTNATFSGSGACTGITKVLPWNVSAPTAGAGTSVNLTISGINIRFPTPPQTCTGSVSGNLPNANPYSPDPPTSPGPYNAYFTFSGSLAGGCTVSHRSPGLTSDTPIRAYFP</sequence>
<dbReference type="OrthoDB" id="6025352at2"/>
<gene>
    <name evidence="3" type="ORF">FCE95_14795</name>
</gene>
<feature type="region of interest" description="Disordered" evidence="1">
    <location>
        <begin position="125"/>
        <end position="144"/>
    </location>
</feature>
<keyword evidence="2" id="KW-0732">Signal</keyword>